<accession>F3QR59</accession>
<evidence type="ECO:0000313" key="1">
    <source>
        <dbReference type="EMBL" id="EGG56313.1"/>
    </source>
</evidence>
<dbReference type="HOGENOM" id="CLU_3138701_0_0_10"/>
<comment type="caution">
    <text evidence="1">The sequence shown here is derived from an EMBL/GenBank/DDBJ whole genome shotgun (WGS) entry which is preliminary data.</text>
</comment>
<dbReference type="AlphaFoldDB" id="F3QR59"/>
<gene>
    <name evidence="1" type="ORF">HMPREF9442_00658</name>
</gene>
<dbReference type="Proteomes" id="UP000005546">
    <property type="component" value="Unassembled WGS sequence"/>
</dbReference>
<protein>
    <submittedName>
        <fullName evidence="1">Uncharacterized protein</fullName>
    </submittedName>
</protein>
<name>F3QR59_9BACT</name>
<dbReference type="STRING" id="762982.HMPREF9442_00658"/>
<organism evidence="1 2">
    <name type="scientific">Paraprevotella xylaniphila YIT 11841</name>
    <dbReference type="NCBI Taxonomy" id="762982"/>
    <lineage>
        <taxon>Bacteria</taxon>
        <taxon>Pseudomonadati</taxon>
        <taxon>Bacteroidota</taxon>
        <taxon>Bacteroidia</taxon>
        <taxon>Bacteroidales</taxon>
        <taxon>Prevotellaceae</taxon>
        <taxon>Paraprevotella</taxon>
    </lineage>
</organism>
<reference evidence="1 2" key="1">
    <citation type="submission" date="2011-02" db="EMBL/GenBank/DDBJ databases">
        <authorList>
            <person name="Weinstock G."/>
            <person name="Sodergren E."/>
            <person name="Clifton S."/>
            <person name="Fulton L."/>
            <person name="Fulton B."/>
            <person name="Courtney L."/>
            <person name="Fronick C."/>
            <person name="Harrison M."/>
            <person name="Strong C."/>
            <person name="Farmer C."/>
            <person name="Delahaunty K."/>
            <person name="Markovic C."/>
            <person name="Hall O."/>
            <person name="Minx P."/>
            <person name="Tomlinson C."/>
            <person name="Mitreva M."/>
            <person name="Hou S."/>
            <person name="Chen J."/>
            <person name="Wollam A."/>
            <person name="Pepin K.H."/>
            <person name="Johnson M."/>
            <person name="Bhonagiri V."/>
            <person name="Zhang X."/>
            <person name="Suruliraj S."/>
            <person name="Warren W."/>
            <person name="Chinwalla A."/>
            <person name="Mardis E.R."/>
            <person name="Wilson R.K."/>
        </authorList>
    </citation>
    <scope>NUCLEOTIDE SEQUENCE [LARGE SCALE GENOMIC DNA]</scope>
    <source>
        <strain evidence="1 2">YIT 11841</strain>
    </source>
</reference>
<proteinExistence type="predicted"/>
<keyword evidence="2" id="KW-1185">Reference proteome</keyword>
<sequence length="49" mass="5893">MKPTKRNFKVENFLFSVKKNGEDACFLEIIHYFCTNKMQDDCNHTVFFL</sequence>
<dbReference type="EMBL" id="AFBR01000020">
    <property type="protein sequence ID" value="EGG56313.1"/>
    <property type="molecule type" value="Genomic_DNA"/>
</dbReference>
<evidence type="ECO:0000313" key="2">
    <source>
        <dbReference type="Proteomes" id="UP000005546"/>
    </source>
</evidence>